<feature type="non-terminal residue" evidence="1">
    <location>
        <position position="59"/>
    </location>
</feature>
<dbReference type="OrthoDB" id="1715602at2759"/>
<name>A0A0C9Y1B4_9AGAM</name>
<evidence type="ECO:0008006" key="3">
    <source>
        <dbReference type="Google" id="ProtNLM"/>
    </source>
</evidence>
<feature type="non-terminal residue" evidence="1">
    <location>
        <position position="1"/>
    </location>
</feature>
<dbReference type="Proteomes" id="UP000054018">
    <property type="component" value="Unassembled WGS sequence"/>
</dbReference>
<dbReference type="AlphaFoldDB" id="A0A0C9Y1B4"/>
<proteinExistence type="predicted"/>
<dbReference type="EMBL" id="KN833805">
    <property type="protein sequence ID" value="KIK18465.1"/>
    <property type="molecule type" value="Genomic_DNA"/>
</dbReference>
<organism evidence="1 2">
    <name type="scientific">Pisolithus microcarpus 441</name>
    <dbReference type="NCBI Taxonomy" id="765257"/>
    <lineage>
        <taxon>Eukaryota</taxon>
        <taxon>Fungi</taxon>
        <taxon>Dikarya</taxon>
        <taxon>Basidiomycota</taxon>
        <taxon>Agaricomycotina</taxon>
        <taxon>Agaricomycetes</taxon>
        <taxon>Agaricomycetidae</taxon>
        <taxon>Boletales</taxon>
        <taxon>Sclerodermatineae</taxon>
        <taxon>Pisolithaceae</taxon>
        <taxon>Pisolithus</taxon>
    </lineage>
</organism>
<reference evidence="1 2" key="1">
    <citation type="submission" date="2014-04" db="EMBL/GenBank/DDBJ databases">
        <authorList>
            <consortium name="DOE Joint Genome Institute"/>
            <person name="Kuo A."/>
            <person name="Kohler A."/>
            <person name="Costa M.D."/>
            <person name="Nagy L.G."/>
            <person name="Floudas D."/>
            <person name="Copeland A."/>
            <person name="Barry K.W."/>
            <person name="Cichocki N."/>
            <person name="Veneault-Fourrey C."/>
            <person name="LaButti K."/>
            <person name="Lindquist E.A."/>
            <person name="Lipzen A."/>
            <person name="Lundell T."/>
            <person name="Morin E."/>
            <person name="Murat C."/>
            <person name="Sun H."/>
            <person name="Tunlid A."/>
            <person name="Henrissat B."/>
            <person name="Grigoriev I.V."/>
            <person name="Hibbett D.S."/>
            <person name="Martin F."/>
            <person name="Nordberg H.P."/>
            <person name="Cantor M.N."/>
            <person name="Hua S.X."/>
        </authorList>
    </citation>
    <scope>NUCLEOTIDE SEQUENCE [LARGE SCALE GENOMIC DNA]</scope>
    <source>
        <strain evidence="1 2">441</strain>
    </source>
</reference>
<evidence type="ECO:0000313" key="1">
    <source>
        <dbReference type="EMBL" id="KIK18465.1"/>
    </source>
</evidence>
<reference evidence="2" key="2">
    <citation type="submission" date="2015-01" db="EMBL/GenBank/DDBJ databases">
        <title>Evolutionary Origins and Diversification of the Mycorrhizal Mutualists.</title>
        <authorList>
            <consortium name="DOE Joint Genome Institute"/>
            <consortium name="Mycorrhizal Genomics Consortium"/>
            <person name="Kohler A."/>
            <person name="Kuo A."/>
            <person name="Nagy L.G."/>
            <person name="Floudas D."/>
            <person name="Copeland A."/>
            <person name="Barry K.W."/>
            <person name="Cichocki N."/>
            <person name="Veneault-Fourrey C."/>
            <person name="LaButti K."/>
            <person name="Lindquist E.A."/>
            <person name="Lipzen A."/>
            <person name="Lundell T."/>
            <person name="Morin E."/>
            <person name="Murat C."/>
            <person name="Riley R."/>
            <person name="Ohm R."/>
            <person name="Sun H."/>
            <person name="Tunlid A."/>
            <person name="Henrissat B."/>
            <person name="Grigoriev I.V."/>
            <person name="Hibbett D.S."/>
            <person name="Martin F."/>
        </authorList>
    </citation>
    <scope>NUCLEOTIDE SEQUENCE [LARGE SCALE GENOMIC DNA]</scope>
    <source>
        <strain evidence="2">441</strain>
    </source>
</reference>
<sequence length="59" mass="6684">ALDYLTVPATSIDIECLFSNRCMILPYLHNCLSLETTHALLCLGHWSKLGFIKDEDICK</sequence>
<dbReference type="SUPFAM" id="SSF53098">
    <property type="entry name" value="Ribonuclease H-like"/>
    <property type="match status" value="1"/>
</dbReference>
<protein>
    <recommendedName>
        <fullName evidence="3">HAT C-terminal dimerisation domain-containing protein</fullName>
    </recommendedName>
</protein>
<dbReference type="HOGENOM" id="CLU_009123_11_1_1"/>
<gene>
    <name evidence="1" type="ORF">PISMIDRAFT_72446</name>
</gene>
<evidence type="ECO:0000313" key="2">
    <source>
        <dbReference type="Proteomes" id="UP000054018"/>
    </source>
</evidence>
<accession>A0A0C9Y1B4</accession>
<keyword evidence="2" id="KW-1185">Reference proteome</keyword>
<dbReference type="InterPro" id="IPR012337">
    <property type="entry name" value="RNaseH-like_sf"/>
</dbReference>